<dbReference type="SMART" id="SM00450">
    <property type="entry name" value="RHOD"/>
    <property type="match status" value="1"/>
</dbReference>
<dbReference type="SUPFAM" id="SSF52821">
    <property type="entry name" value="Rhodanese/Cell cycle control phosphatase"/>
    <property type="match status" value="1"/>
</dbReference>
<evidence type="ECO:0000313" key="3">
    <source>
        <dbReference type="Proteomes" id="UP001225316"/>
    </source>
</evidence>
<sequence>MPSLFKEFLIIIALTLIGSAYSLVHELAPRPWAEPTLAAGEIQLADAQAIDVIWLDARPIQEYETEHIPDALFFDEGDWDSGLMTLMDAWLTQPRPIVVYCGSESCGTSQRVAERLRTALPDAEIYSLKGGWDAWQQ</sequence>
<dbReference type="Proteomes" id="UP001225316">
    <property type="component" value="Unassembled WGS sequence"/>
</dbReference>
<protein>
    <submittedName>
        <fullName evidence="2">Rhodanese-like domain-containing protein</fullName>
    </submittedName>
</protein>
<dbReference type="InterPro" id="IPR036873">
    <property type="entry name" value="Rhodanese-like_dom_sf"/>
</dbReference>
<evidence type="ECO:0000259" key="1">
    <source>
        <dbReference type="PROSITE" id="PS50206"/>
    </source>
</evidence>
<evidence type="ECO:0000313" key="2">
    <source>
        <dbReference type="EMBL" id="MDQ8208500.1"/>
    </source>
</evidence>
<accession>A0ABU1AWG8</accession>
<keyword evidence="3" id="KW-1185">Reference proteome</keyword>
<organism evidence="2 3">
    <name type="scientific">Thalassobacterium maritimum</name>
    <dbReference type="NCBI Taxonomy" id="3041265"/>
    <lineage>
        <taxon>Bacteria</taxon>
        <taxon>Pseudomonadati</taxon>
        <taxon>Verrucomicrobiota</taxon>
        <taxon>Opitutia</taxon>
        <taxon>Puniceicoccales</taxon>
        <taxon>Coraliomargaritaceae</taxon>
        <taxon>Thalassobacterium</taxon>
    </lineage>
</organism>
<dbReference type="Pfam" id="PF00581">
    <property type="entry name" value="Rhodanese"/>
    <property type="match status" value="1"/>
</dbReference>
<reference evidence="2 3" key="1">
    <citation type="submission" date="2023-04" db="EMBL/GenBank/DDBJ databases">
        <title>A novel bacteria isolated from coastal sediment.</title>
        <authorList>
            <person name="Liu X.-J."/>
            <person name="Du Z.-J."/>
        </authorList>
    </citation>
    <scope>NUCLEOTIDE SEQUENCE [LARGE SCALE GENOMIC DNA]</scope>
    <source>
        <strain evidence="2 3">SDUM461003</strain>
    </source>
</reference>
<dbReference type="EMBL" id="JARXHW010000032">
    <property type="protein sequence ID" value="MDQ8208500.1"/>
    <property type="molecule type" value="Genomic_DNA"/>
</dbReference>
<comment type="caution">
    <text evidence="2">The sequence shown here is derived from an EMBL/GenBank/DDBJ whole genome shotgun (WGS) entry which is preliminary data.</text>
</comment>
<dbReference type="InterPro" id="IPR001763">
    <property type="entry name" value="Rhodanese-like_dom"/>
</dbReference>
<dbReference type="CDD" id="cd00158">
    <property type="entry name" value="RHOD"/>
    <property type="match status" value="1"/>
</dbReference>
<dbReference type="Gene3D" id="3.40.250.10">
    <property type="entry name" value="Rhodanese-like domain"/>
    <property type="match status" value="1"/>
</dbReference>
<name>A0ABU1AWG8_9BACT</name>
<proteinExistence type="predicted"/>
<dbReference type="PROSITE" id="PS50206">
    <property type="entry name" value="RHODANESE_3"/>
    <property type="match status" value="1"/>
</dbReference>
<dbReference type="RefSeq" id="WP_308951106.1">
    <property type="nucleotide sequence ID" value="NZ_JARXHW010000032.1"/>
</dbReference>
<gene>
    <name evidence="2" type="ORF">QEH52_13330</name>
</gene>
<feature type="domain" description="Rhodanese" evidence="1">
    <location>
        <begin position="48"/>
        <end position="137"/>
    </location>
</feature>